<dbReference type="eggNOG" id="ENOG5031H4K">
    <property type="taxonomic scope" value="Bacteria"/>
</dbReference>
<dbReference type="STRING" id="225849.swp_4548"/>
<dbReference type="Proteomes" id="UP000000753">
    <property type="component" value="Chromosome"/>
</dbReference>
<keyword evidence="2" id="KW-1185">Reference proteome</keyword>
<dbReference type="RefSeq" id="WP_020914520.1">
    <property type="nucleotide sequence ID" value="NC_011566.1"/>
</dbReference>
<dbReference type="HOGENOM" id="CLU_172591_0_0_6"/>
<dbReference type="AlphaFoldDB" id="B8CUJ8"/>
<dbReference type="EMBL" id="CP000472">
    <property type="protein sequence ID" value="ACJ31190.1"/>
    <property type="molecule type" value="Genomic_DNA"/>
</dbReference>
<reference evidence="1 2" key="1">
    <citation type="journal article" date="2008" name="PLoS ONE">
        <title>Environmental adaptation: genomic analysis of the piezotolerant and psychrotolerant deep-sea iron reducing bacterium Shewanella piezotolerans WP3.</title>
        <authorList>
            <person name="Wang F."/>
            <person name="Wang J."/>
            <person name="Jian H."/>
            <person name="Zhang B."/>
            <person name="Li S."/>
            <person name="Wang F."/>
            <person name="Zeng X."/>
            <person name="Gao L."/>
            <person name="Bartlett D.H."/>
            <person name="Yu J."/>
            <person name="Hu S."/>
            <person name="Xiao X."/>
        </authorList>
    </citation>
    <scope>NUCLEOTIDE SEQUENCE [LARGE SCALE GENOMIC DNA]</scope>
    <source>
        <strain evidence="2">WP3 / JCM 13877</strain>
    </source>
</reference>
<name>B8CUJ8_SHEPW</name>
<gene>
    <name evidence="1" type="ordered locus">swp_4548</name>
</gene>
<accession>B8CUJ8</accession>
<organism evidence="1 2">
    <name type="scientific">Shewanella piezotolerans (strain WP3 / JCM 13877)</name>
    <dbReference type="NCBI Taxonomy" id="225849"/>
    <lineage>
        <taxon>Bacteria</taxon>
        <taxon>Pseudomonadati</taxon>
        <taxon>Pseudomonadota</taxon>
        <taxon>Gammaproteobacteria</taxon>
        <taxon>Alteromonadales</taxon>
        <taxon>Shewanellaceae</taxon>
        <taxon>Shewanella</taxon>
    </lineage>
</organism>
<protein>
    <submittedName>
        <fullName evidence="1">Uncharacterized protein</fullName>
    </submittedName>
</protein>
<proteinExistence type="predicted"/>
<sequence length="101" mass="10643">MTSSNILLASGLVATLGLLIMVVVDPLFGQCASTEARVISSDQQSSTISLPNGSVARVDVGNLAPQSQVTVGAKQRLFSGTHEYKLKLSKIDKPAENQQSE</sequence>
<dbReference type="KEGG" id="swp:swp_4548"/>
<evidence type="ECO:0000313" key="1">
    <source>
        <dbReference type="EMBL" id="ACJ31190.1"/>
    </source>
</evidence>
<evidence type="ECO:0000313" key="2">
    <source>
        <dbReference type="Proteomes" id="UP000000753"/>
    </source>
</evidence>